<keyword evidence="2" id="KW-1185">Reference proteome</keyword>
<protein>
    <submittedName>
        <fullName evidence="1">Uncharacterized protein</fullName>
    </submittedName>
</protein>
<accession>A0A8H6MW19</accession>
<sequence length="75" mass="8329">MMREERVPCHRNGAEDTIVVNEIRAKVGRVPVRSGPTSSVRQVYAPTFNGKQKHSGATWTHRRDVEGTDVAIDNG</sequence>
<dbReference type="AlphaFoldDB" id="A0A8H6MW19"/>
<evidence type="ECO:0000313" key="1">
    <source>
        <dbReference type="EMBL" id="KAF6810365.1"/>
    </source>
</evidence>
<gene>
    <name evidence="1" type="ORF">CMUS01_13480</name>
</gene>
<evidence type="ECO:0000313" key="2">
    <source>
        <dbReference type="Proteomes" id="UP000639643"/>
    </source>
</evidence>
<reference evidence="1" key="1">
    <citation type="journal article" date="2020" name="Phytopathology">
        <title>Genome Sequence Resources of Colletotrichum truncatum, C. plurivorum, C. musicola, and C. sojae: Four Species Pathogenic to Soybean (Glycine max).</title>
        <authorList>
            <person name="Rogerio F."/>
            <person name="Boufleur T.R."/>
            <person name="Ciampi-Guillardi M."/>
            <person name="Sukno S.A."/>
            <person name="Thon M.R."/>
            <person name="Massola Junior N.S."/>
            <person name="Baroncelli R."/>
        </authorList>
    </citation>
    <scope>NUCLEOTIDE SEQUENCE</scope>
    <source>
        <strain evidence="1">LFN0074</strain>
    </source>
</reference>
<dbReference type="EMBL" id="WIGM01000855">
    <property type="protein sequence ID" value="KAF6810365.1"/>
    <property type="molecule type" value="Genomic_DNA"/>
</dbReference>
<proteinExistence type="predicted"/>
<comment type="caution">
    <text evidence="1">The sequence shown here is derived from an EMBL/GenBank/DDBJ whole genome shotgun (WGS) entry which is preliminary data.</text>
</comment>
<organism evidence="1 2">
    <name type="scientific">Colletotrichum musicola</name>
    <dbReference type="NCBI Taxonomy" id="2175873"/>
    <lineage>
        <taxon>Eukaryota</taxon>
        <taxon>Fungi</taxon>
        <taxon>Dikarya</taxon>
        <taxon>Ascomycota</taxon>
        <taxon>Pezizomycotina</taxon>
        <taxon>Sordariomycetes</taxon>
        <taxon>Hypocreomycetidae</taxon>
        <taxon>Glomerellales</taxon>
        <taxon>Glomerellaceae</taxon>
        <taxon>Colletotrichum</taxon>
        <taxon>Colletotrichum orchidearum species complex</taxon>
    </lineage>
</organism>
<name>A0A8H6MW19_9PEZI</name>
<dbReference type="Proteomes" id="UP000639643">
    <property type="component" value="Unassembled WGS sequence"/>
</dbReference>